<evidence type="ECO:0000256" key="2">
    <source>
        <dbReference type="SAM" id="SignalP"/>
    </source>
</evidence>
<organism evidence="3 4">
    <name type="scientific">Rhizobium lusitanum</name>
    <dbReference type="NCBI Taxonomy" id="293958"/>
    <lineage>
        <taxon>Bacteria</taxon>
        <taxon>Pseudomonadati</taxon>
        <taxon>Pseudomonadota</taxon>
        <taxon>Alphaproteobacteria</taxon>
        <taxon>Hyphomicrobiales</taxon>
        <taxon>Rhizobiaceae</taxon>
        <taxon>Rhizobium/Agrobacterium group</taxon>
        <taxon>Rhizobium</taxon>
    </lineage>
</organism>
<comment type="caution">
    <text evidence="3">The sequence shown here is derived from an EMBL/GenBank/DDBJ whole genome shotgun (WGS) entry which is preliminary data.</text>
</comment>
<evidence type="ECO:0000256" key="1">
    <source>
        <dbReference type="SAM" id="MobiDB-lite"/>
    </source>
</evidence>
<dbReference type="AlphaFoldDB" id="A0A6L9U2I2"/>
<reference evidence="3 4" key="1">
    <citation type="submission" date="2019-12" db="EMBL/GenBank/DDBJ databases">
        <title>Rhizobium genotypes associated with high levels of biological nitrogen fixation by grain legumes in a temperate-maritime cropping system.</title>
        <authorList>
            <person name="Maluk M."/>
            <person name="Francesc Ferrando Molina F."/>
            <person name="Lopez Del Egido L."/>
            <person name="Lafos M."/>
            <person name="Langarica-Fuentes A."/>
            <person name="Gebre Yohannes G."/>
            <person name="Young M.W."/>
            <person name="Martin P."/>
            <person name="Gantlett R."/>
            <person name="Kenicer G."/>
            <person name="Hawes C."/>
            <person name="Begg G.S."/>
            <person name="Quilliam R.S."/>
            <person name="Squire G.R."/>
            <person name="Poole P.S."/>
            <person name="Young P.W."/>
            <person name="Iannetta P.M."/>
            <person name="James E.K."/>
        </authorList>
    </citation>
    <scope>NUCLEOTIDE SEQUENCE [LARGE SCALE GENOMIC DNA]</scope>
    <source>
        <strain evidence="3 4">JHI1118</strain>
    </source>
</reference>
<feature type="chain" id="PRO_5026788276" description="Lipoprotein" evidence="2">
    <location>
        <begin position="20"/>
        <end position="106"/>
    </location>
</feature>
<dbReference type="EMBL" id="WUEY01000003">
    <property type="protein sequence ID" value="NEI69699.1"/>
    <property type="molecule type" value="Genomic_DNA"/>
</dbReference>
<dbReference type="Proteomes" id="UP000483035">
    <property type="component" value="Unassembled WGS sequence"/>
</dbReference>
<evidence type="ECO:0000313" key="4">
    <source>
        <dbReference type="Proteomes" id="UP000483035"/>
    </source>
</evidence>
<name>A0A6L9U2I2_9HYPH</name>
<dbReference type="RefSeq" id="WP_163986135.1">
    <property type="nucleotide sequence ID" value="NZ_WUEY01000003.1"/>
</dbReference>
<evidence type="ECO:0000313" key="3">
    <source>
        <dbReference type="EMBL" id="NEI69699.1"/>
    </source>
</evidence>
<sequence>MRAWQAVIPVILVACGASAQQAGKTQTLPNITTQGSNAIGANSAKGGNEVTSGEGDSTMADLLSRGYQIKAAVPNGGKFVVFMQKDQSAYACEFSSLTNTRCGSLN</sequence>
<feature type="signal peptide" evidence="2">
    <location>
        <begin position="1"/>
        <end position="19"/>
    </location>
</feature>
<accession>A0A6L9U2I2</accession>
<dbReference type="PROSITE" id="PS51257">
    <property type="entry name" value="PROKAR_LIPOPROTEIN"/>
    <property type="match status" value="1"/>
</dbReference>
<proteinExistence type="predicted"/>
<feature type="region of interest" description="Disordered" evidence="1">
    <location>
        <begin position="34"/>
        <end position="55"/>
    </location>
</feature>
<gene>
    <name evidence="3" type="ORF">GR212_08975</name>
</gene>
<protein>
    <recommendedName>
        <fullName evidence="5">Lipoprotein</fullName>
    </recommendedName>
</protein>
<evidence type="ECO:0008006" key="5">
    <source>
        <dbReference type="Google" id="ProtNLM"/>
    </source>
</evidence>
<keyword evidence="2" id="KW-0732">Signal</keyword>